<name>A0A8X6MXC1_NEPPI</name>
<sequence>MVMKTPSELVVMIEEYETIKDSFKRDFSQKFENPESRRLLDGPQNNFQNMGASGSDARIDNTHNTQTNDNALKELW</sequence>
<reference evidence="2" key="1">
    <citation type="submission" date="2020-08" db="EMBL/GenBank/DDBJ databases">
        <title>Multicomponent nature underlies the extraordinary mechanical properties of spider dragline silk.</title>
        <authorList>
            <person name="Kono N."/>
            <person name="Nakamura H."/>
            <person name="Mori M."/>
            <person name="Yoshida Y."/>
            <person name="Ohtoshi R."/>
            <person name="Malay A.D."/>
            <person name="Moran D.A.P."/>
            <person name="Tomita M."/>
            <person name="Numata K."/>
            <person name="Arakawa K."/>
        </authorList>
    </citation>
    <scope>NUCLEOTIDE SEQUENCE</scope>
</reference>
<evidence type="ECO:0000313" key="3">
    <source>
        <dbReference type="Proteomes" id="UP000887013"/>
    </source>
</evidence>
<evidence type="ECO:0000313" key="2">
    <source>
        <dbReference type="EMBL" id="GFS82578.1"/>
    </source>
</evidence>
<feature type="compositionally biased region" description="Polar residues" evidence="1">
    <location>
        <begin position="43"/>
        <end position="52"/>
    </location>
</feature>
<dbReference type="Proteomes" id="UP000887013">
    <property type="component" value="Unassembled WGS sequence"/>
</dbReference>
<gene>
    <name evidence="2" type="ORF">NPIL_551071</name>
</gene>
<organism evidence="2 3">
    <name type="scientific">Nephila pilipes</name>
    <name type="common">Giant wood spider</name>
    <name type="synonym">Nephila maculata</name>
    <dbReference type="NCBI Taxonomy" id="299642"/>
    <lineage>
        <taxon>Eukaryota</taxon>
        <taxon>Metazoa</taxon>
        <taxon>Ecdysozoa</taxon>
        <taxon>Arthropoda</taxon>
        <taxon>Chelicerata</taxon>
        <taxon>Arachnida</taxon>
        <taxon>Araneae</taxon>
        <taxon>Araneomorphae</taxon>
        <taxon>Entelegynae</taxon>
        <taxon>Araneoidea</taxon>
        <taxon>Nephilidae</taxon>
        <taxon>Nephila</taxon>
    </lineage>
</organism>
<dbReference type="EMBL" id="BMAW01003254">
    <property type="protein sequence ID" value="GFS82578.1"/>
    <property type="molecule type" value="Genomic_DNA"/>
</dbReference>
<comment type="caution">
    <text evidence="2">The sequence shown here is derived from an EMBL/GenBank/DDBJ whole genome shotgun (WGS) entry which is preliminary data.</text>
</comment>
<dbReference type="AlphaFoldDB" id="A0A8X6MXC1"/>
<evidence type="ECO:0000256" key="1">
    <source>
        <dbReference type="SAM" id="MobiDB-lite"/>
    </source>
</evidence>
<accession>A0A8X6MXC1</accession>
<keyword evidence="3" id="KW-1185">Reference proteome</keyword>
<feature type="region of interest" description="Disordered" evidence="1">
    <location>
        <begin position="34"/>
        <end position="76"/>
    </location>
</feature>
<protein>
    <submittedName>
        <fullName evidence="2">Uncharacterized protein</fullName>
    </submittedName>
</protein>
<proteinExistence type="predicted"/>